<dbReference type="InterPro" id="IPR050093">
    <property type="entry name" value="ABC_SmlMolc_Importer"/>
</dbReference>
<dbReference type="PANTHER" id="PTHR42781">
    <property type="entry name" value="SPERMIDINE/PUTRESCINE IMPORT ATP-BINDING PROTEIN POTA"/>
    <property type="match status" value="1"/>
</dbReference>
<evidence type="ECO:0000256" key="1">
    <source>
        <dbReference type="ARBA" id="ARBA00022448"/>
    </source>
</evidence>
<keyword evidence="7" id="KW-1185">Reference proteome</keyword>
<sequence length="234" mass="25543">MIEVRQLNVVSGAFRLVDVSLQLEPRESVVLMGPNGAGKTTLLEAICGLRRITAGSIHLNDRDVTLEPPAARAIGYVPQDVALFTTMSVRDNLAYGLKVRRVAEDTLNERVREVAQALRIVGLLERSPSRLSGGEARRVAIGRAIAFEPEVVLLDEPLAGLDEATRDEVCIALEAMRQATGAAVLHVTHEPRDAERLADRVLRLESGQVRHDERFVASGAAGSDRQPRLAKHPR</sequence>
<dbReference type="Proteomes" id="UP000317421">
    <property type="component" value="Unassembled WGS sequence"/>
</dbReference>
<dbReference type="PROSITE" id="PS50893">
    <property type="entry name" value="ABC_TRANSPORTER_2"/>
    <property type="match status" value="1"/>
</dbReference>
<dbReference type="GO" id="GO:0016887">
    <property type="term" value="F:ATP hydrolysis activity"/>
    <property type="evidence" value="ECO:0007669"/>
    <property type="project" value="InterPro"/>
</dbReference>
<dbReference type="RefSeq" id="WP_146444842.1">
    <property type="nucleotide sequence ID" value="NZ_SJPR01000002.1"/>
</dbReference>
<dbReference type="SUPFAM" id="SSF52540">
    <property type="entry name" value="P-loop containing nucleoside triphosphate hydrolases"/>
    <property type="match status" value="1"/>
</dbReference>
<evidence type="ECO:0000259" key="5">
    <source>
        <dbReference type="PROSITE" id="PS50893"/>
    </source>
</evidence>
<dbReference type="PROSITE" id="PS00211">
    <property type="entry name" value="ABC_TRANSPORTER_1"/>
    <property type="match status" value="1"/>
</dbReference>
<dbReference type="SMART" id="SM00382">
    <property type="entry name" value="AAA"/>
    <property type="match status" value="1"/>
</dbReference>
<comment type="caution">
    <text evidence="6">The sequence shown here is derived from an EMBL/GenBank/DDBJ whole genome shotgun (WGS) entry which is preliminary data.</text>
</comment>
<protein>
    <submittedName>
        <fullName evidence="6">Maltose/maltodextrin import ATP-binding protein MalK</fullName>
    </submittedName>
</protein>
<dbReference type="InterPro" id="IPR027417">
    <property type="entry name" value="P-loop_NTPase"/>
</dbReference>
<feature type="region of interest" description="Disordered" evidence="4">
    <location>
        <begin position="214"/>
        <end position="234"/>
    </location>
</feature>
<feature type="domain" description="ABC transporter" evidence="5">
    <location>
        <begin position="1"/>
        <end position="231"/>
    </location>
</feature>
<keyword evidence="3 6" id="KW-0067">ATP-binding</keyword>
<dbReference type="PANTHER" id="PTHR42781:SF4">
    <property type="entry name" value="SPERMIDINE_PUTRESCINE IMPORT ATP-BINDING PROTEIN POTA"/>
    <property type="match status" value="1"/>
</dbReference>
<evidence type="ECO:0000313" key="7">
    <source>
        <dbReference type="Proteomes" id="UP000317421"/>
    </source>
</evidence>
<keyword evidence="2" id="KW-0547">Nucleotide-binding</keyword>
<proteinExistence type="predicted"/>
<dbReference type="Gene3D" id="3.40.50.300">
    <property type="entry name" value="P-loop containing nucleotide triphosphate hydrolases"/>
    <property type="match status" value="1"/>
</dbReference>
<gene>
    <name evidence="6" type="primary">malK</name>
    <name evidence="6" type="ORF">Pla108_21080</name>
</gene>
<dbReference type="InterPro" id="IPR003439">
    <property type="entry name" value="ABC_transporter-like_ATP-bd"/>
</dbReference>
<dbReference type="GO" id="GO:0005524">
    <property type="term" value="F:ATP binding"/>
    <property type="evidence" value="ECO:0007669"/>
    <property type="project" value="UniProtKB-KW"/>
</dbReference>
<accession>A0A5C6AI87</accession>
<organism evidence="6 7">
    <name type="scientific">Botrimarina colliarenosi</name>
    <dbReference type="NCBI Taxonomy" id="2528001"/>
    <lineage>
        <taxon>Bacteria</taxon>
        <taxon>Pseudomonadati</taxon>
        <taxon>Planctomycetota</taxon>
        <taxon>Planctomycetia</taxon>
        <taxon>Pirellulales</taxon>
        <taxon>Lacipirellulaceae</taxon>
        <taxon>Botrimarina</taxon>
    </lineage>
</organism>
<dbReference type="AlphaFoldDB" id="A0A5C6AI87"/>
<dbReference type="EMBL" id="SJPR01000002">
    <property type="protein sequence ID" value="TWT97953.1"/>
    <property type="molecule type" value="Genomic_DNA"/>
</dbReference>
<evidence type="ECO:0000256" key="3">
    <source>
        <dbReference type="ARBA" id="ARBA00022840"/>
    </source>
</evidence>
<dbReference type="InterPro" id="IPR017871">
    <property type="entry name" value="ABC_transporter-like_CS"/>
</dbReference>
<evidence type="ECO:0000256" key="2">
    <source>
        <dbReference type="ARBA" id="ARBA00022741"/>
    </source>
</evidence>
<dbReference type="Pfam" id="PF00005">
    <property type="entry name" value="ABC_tran"/>
    <property type="match status" value="1"/>
</dbReference>
<keyword evidence="1" id="KW-0813">Transport</keyword>
<name>A0A5C6AI87_9BACT</name>
<dbReference type="InterPro" id="IPR003593">
    <property type="entry name" value="AAA+_ATPase"/>
</dbReference>
<evidence type="ECO:0000256" key="4">
    <source>
        <dbReference type="SAM" id="MobiDB-lite"/>
    </source>
</evidence>
<reference evidence="6 7" key="1">
    <citation type="submission" date="2019-02" db="EMBL/GenBank/DDBJ databases">
        <title>Deep-cultivation of Planctomycetes and their phenomic and genomic characterization uncovers novel biology.</title>
        <authorList>
            <person name="Wiegand S."/>
            <person name="Jogler M."/>
            <person name="Boedeker C."/>
            <person name="Pinto D."/>
            <person name="Vollmers J."/>
            <person name="Rivas-Marin E."/>
            <person name="Kohn T."/>
            <person name="Peeters S.H."/>
            <person name="Heuer A."/>
            <person name="Rast P."/>
            <person name="Oberbeckmann S."/>
            <person name="Bunk B."/>
            <person name="Jeske O."/>
            <person name="Meyerdierks A."/>
            <person name="Storesund J.E."/>
            <person name="Kallscheuer N."/>
            <person name="Luecker S."/>
            <person name="Lage O.M."/>
            <person name="Pohl T."/>
            <person name="Merkel B.J."/>
            <person name="Hornburger P."/>
            <person name="Mueller R.-W."/>
            <person name="Bruemmer F."/>
            <person name="Labrenz M."/>
            <person name="Spormann A.M."/>
            <person name="Op Den Camp H."/>
            <person name="Overmann J."/>
            <person name="Amann R."/>
            <person name="Jetten M.S.M."/>
            <person name="Mascher T."/>
            <person name="Medema M.H."/>
            <person name="Devos D.P."/>
            <person name="Kaster A.-K."/>
            <person name="Ovreas L."/>
            <person name="Rohde M."/>
            <person name="Galperin M.Y."/>
            <person name="Jogler C."/>
        </authorList>
    </citation>
    <scope>NUCLEOTIDE SEQUENCE [LARGE SCALE GENOMIC DNA]</scope>
    <source>
        <strain evidence="6 7">Pla108</strain>
    </source>
</reference>
<evidence type="ECO:0000313" key="6">
    <source>
        <dbReference type="EMBL" id="TWT97953.1"/>
    </source>
</evidence>
<dbReference type="OrthoDB" id="9802264at2"/>